<reference evidence="2" key="1">
    <citation type="submission" date="2021-04" db="EMBL/GenBank/DDBJ databases">
        <authorList>
            <consortium name="Molecular Ecology Group"/>
        </authorList>
    </citation>
    <scope>NUCLEOTIDE SEQUENCE</scope>
</reference>
<evidence type="ECO:0000313" key="2">
    <source>
        <dbReference type="EMBL" id="CAG5131955.1"/>
    </source>
</evidence>
<dbReference type="EMBL" id="CAJHNH020004979">
    <property type="protein sequence ID" value="CAG5131955.1"/>
    <property type="molecule type" value="Genomic_DNA"/>
</dbReference>
<feature type="coiled-coil region" evidence="1">
    <location>
        <begin position="66"/>
        <end position="214"/>
    </location>
</feature>
<protein>
    <submittedName>
        <fullName evidence="2">Uncharacterized protein</fullName>
    </submittedName>
</protein>
<keyword evidence="1" id="KW-0175">Coiled coil</keyword>
<dbReference type="AlphaFoldDB" id="A0A8S3ZWG5"/>
<comment type="caution">
    <text evidence="2">The sequence shown here is derived from an EMBL/GenBank/DDBJ whole genome shotgun (WGS) entry which is preliminary data.</text>
</comment>
<evidence type="ECO:0000313" key="3">
    <source>
        <dbReference type="Proteomes" id="UP000678393"/>
    </source>
</evidence>
<sequence length="277" mass="33120">MSVWLVKRTRDPLETLERMLTKTTLVTQRVGHEHIMDIGDKIVDATRVDDQGEKDKVTQGAIEACEARATRELRAALKRLRHEKDEERQRALDKQQWYFDRLVARISHQRDQAEAERMREFRKKIQEEKEEALRQQQEDHEKMKQKAVQQACDVLRTQLRNEFAVEKQRAVADALRKANESFKQKELDIIERTRQECEEKANKDAERVKKYEKELSHKEQVERDFRALQDDYRKFMDHTDGIFHSDYLMHLRYLGMRLANKEISAVTYEDIEPLPKL</sequence>
<evidence type="ECO:0000256" key="1">
    <source>
        <dbReference type="SAM" id="Coils"/>
    </source>
</evidence>
<keyword evidence="3" id="KW-1185">Reference proteome</keyword>
<proteinExistence type="predicted"/>
<dbReference type="Proteomes" id="UP000678393">
    <property type="component" value="Unassembled WGS sequence"/>
</dbReference>
<dbReference type="OrthoDB" id="5982311at2759"/>
<accession>A0A8S3ZWG5</accession>
<gene>
    <name evidence="2" type="ORF">CUNI_LOCUS17513</name>
</gene>
<name>A0A8S3ZWG5_9EUPU</name>
<organism evidence="2 3">
    <name type="scientific">Candidula unifasciata</name>
    <dbReference type="NCBI Taxonomy" id="100452"/>
    <lineage>
        <taxon>Eukaryota</taxon>
        <taxon>Metazoa</taxon>
        <taxon>Spiralia</taxon>
        <taxon>Lophotrochozoa</taxon>
        <taxon>Mollusca</taxon>
        <taxon>Gastropoda</taxon>
        <taxon>Heterobranchia</taxon>
        <taxon>Euthyneura</taxon>
        <taxon>Panpulmonata</taxon>
        <taxon>Eupulmonata</taxon>
        <taxon>Stylommatophora</taxon>
        <taxon>Helicina</taxon>
        <taxon>Helicoidea</taxon>
        <taxon>Geomitridae</taxon>
        <taxon>Candidula</taxon>
    </lineage>
</organism>